<dbReference type="GO" id="GO:0031071">
    <property type="term" value="F:cysteine desulfurase activity"/>
    <property type="evidence" value="ECO:0007669"/>
    <property type="project" value="UniProtKB-EC"/>
</dbReference>
<keyword evidence="4" id="KW-0808">Transferase</keyword>
<evidence type="ECO:0000259" key="11">
    <source>
        <dbReference type="Pfam" id="PF00266"/>
    </source>
</evidence>
<dbReference type="PANTHER" id="PTHR11601">
    <property type="entry name" value="CYSTEINE DESULFURYLASE FAMILY MEMBER"/>
    <property type="match status" value="1"/>
</dbReference>
<dbReference type="InterPro" id="IPR000192">
    <property type="entry name" value="Aminotrans_V_dom"/>
</dbReference>
<evidence type="ECO:0000256" key="4">
    <source>
        <dbReference type="ARBA" id="ARBA00022679"/>
    </source>
</evidence>
<dbReference type="InterPro" id="IPR016454">
    <property type="entry name" value="Cysteine_dSase"/>
</dbReference>
<dbReference type="EMBL" id="JWIY01000001">
    <property type="protein sequence ID" value="KIC78430.1"/>
    <property type="molecule type" value="Genomic_DNA"/>
</dbReference>
<evidence type="ECO:0000256" key="8">
    <source>
        <dbReference type="ARBA" id="ARBA00023014"/>
    </source>
</evidence>
<evidence type="ECO:0000256" key="7">
    <source>
        <dbReference type="ARBA" id="ARBA00023004"/>
    </source>
</evidence>
<dbReference type="InterPro" id="IPR015421">
    <property type="entry name" value="PyrdxlP-dep_Trfase_major"/>
</dbReference>
<dbReference type="InterPro" id="IPR020578">
    <property type="entry name" value="Aminotrans_V_PyrdxlP_BS"/>
</dbReference>
<protein>
    <recommendedName>
        <fullName evidence="3">cysteine desulfurase</fullName>
        <ecNumber evidence="3">2.8.1.7</ecNumber>
    </recommendedName>
</protein>
<evidence type="ECO:0000256" key="6">
    <source>
        <dbReference type="ARBA" id="ARBA00022898"/>
    </source>
</evidence>
<keyword evidence="8" id="KW-0411">Iron-sulfur</keyword>
<evidence type="ECO:0000256" key="10">
    <source>
        <dbReference type="RuleBase" id="RU004504"/>
    </source>
</evidence>
<dbReference type="Pfam" id="PF00266">
    <property type="entry name" value="Aminotran_5"/>
    <property type="match status" value="1"/>
</dbReference>
<comment type="catalytic activity">
    <reaction evidence="9">
        <text>(sulfur carrier)-H + L-cysteine = (sulfur carrier)-SH + L-alanine</text>
        <dbReference type="Rhea" id="RHEA:43892"/>
        <dbReference type="Rhea" id="RHEA-COMP:14737"/>
        <dbReference type="Rhea" id="RHEA-COMP:14739"/>
        <dbReference type="ChEBI" id="CHEBI:29917"/>
        <dbReference type="ChEBI" id="CHEBI:35235"/>
        <dbReference type="ChEBI" id="CHEBI:57972"/>
        <dbReference type="ChEBI" id="CHEBI:64428"/>
        <dbReference type="EC" id="2.8.1.7"/>
    </reaction>
</comment>
<evidence type="ECO:0000313" key="13">
    <source>
        <dbReference type="Proteomes" id="UP000031339"/>
    </source>
</evidence>
<evidence type="ECO:0000256" key="5">
    <source>
        <dbReference type="ARBA" id="ARBA00022723"/>
    </source>
</evidence>
<evidence type="ECO:0000256" key="3">
    <source>
        <dbReference type="ARBA" id="ARBA00012239"/>
    </source>
</evidence>
<dbReference type="Gene3D" id="3.40.640.10">
    <property type="entry name" value="Type I PLP-dependent aspartate aminotransferase-like (Major domain)"/>
    <property type="match status" value="1"/>
</dbReference>
<comment type="cofactor">
    <cofactor evidence="1 10">
        <name>pyridoxal 5'-phosphate</name>
        <dbReference type="ChEBI" id="CHEBI:597326"/>
    </cofactor>
</comment>
<keyword evidence="5" id="KW-0479">Metal-binding</keyword>
<organism evidence="12 13">
    <name type="scientific">Streptococcus constellatus</name>
    <dbReference type="NCBI Taxonomy" id="76860"/>
    <lineage>
        <taxon>Bacteria</taxon>
        <taxon>Bacillati</taxon>
        <taxon>Bacillota</taxon>
        <taxon>Bacilli</taxon>
        <taxon>Lactobacillales</taxon>
        <taxon>Streptococcaceae</taxon>
        <taxon>Streptococcus</taxon>
        <taxon>Streptococcus anginosus group</taxon>
    </lineage>
</organism>
<dbReference type="PROSITE" id="PS00595">
    <property type="entry name" value="AA_TRANSFER_CLASS_5"/>
    <property type="match status" value="1"/>
</dbReference>
<evidence type="ECO:0000256" key="1">
    <source>
        <dbReference type="ARBA" id="ARBA00001933"/>
    </source>
</evidence>
<dbReference type="RefSeq" id="WP_039676984.1">
    <property type="nucleotide sequence ID" value="NZ_JWIY01000001.1"/>
</dbReference>
<dbReference type="Gene3D" id="1.10.260.50">
    <property type="match status" value="1"/>
</dbReference>
<dbReference type="STRING" id="862969.SCI_0737"/>
<dbReference type="EC" id="2.8.1.7" evidence="3"/>
<proteinExistence type="inferred from homology"/>
<dbReference type="Proteomes" id="UP000031339">
    <property type="component" value="Unassembled WGS sequence"/>
</dbReference>
<evidence type="ECO:0000256" key="2">
    <source>
        <dbReference type="ARBA" id="ARBA00006490"/>
    </source>
</evidence>
<dbReference type="GO" id="GO:0046872">
    <property type="term" value="F:metal ion binding"/>
    <property type="evidence" value="ECO:0007669"/>
    <property type="project" value="UniProtKB-KW"/>
</dbReference>
<keyword evidence="7" id="KW-0408">Iron</keyword>
<name>A0A0C1K5V8_STRCV</name>
<comment type="similarity">
    <text evidence="2">Belongs to the class-V pyridoxal-phosphate-dependent aminotransferase family. NifS/IscS subfamily.</text>
</comment>
<dbReference type="InterPro" id="IPR015422">
    <property type="entry name" value="PyrdxlP-dep_Trfase_small"/>
</dbReference>
<dbReference type="PIRSF" id="PIRSF005572">
    <property type="entry name" value="NifS"/>
    <property type="match status" value="1"/>
</dbReference>
<evidence type="ECO:0000313" key="12">
    <source>
        <dbReference type="EMBL" id="KIC78430.1"/>
    </source>
</evidence>
<reference evidence="12 13" key="1">
    <citation type="submission" date="2014-12" db="EMBL/GenBank/DDBJ databases">
        <title>Partial genome sequence of Streptococcus constellatus KCOM 1650 (= ChDC B144).</title>
        <authorList>
            <person name="Kook J.-K."/>
            <person name="Park S.-N."/>
            <person name="Lim Y.K."/>
            <person name="Jo E."/>
        </authorList>
    </citation>
    <scope>NUCLEOTIDE SEQUENCE [LARGE SCALE GENOMIC DNA]</scope>
    <source>
        <strain evidence="12 13">KCOM 1650</strain>
    </source>
</reference>
<dbReference type="AlphaFoldDB" id="A0A0C1K5V8"/>
<gene>
    <name evidence="12" type="ORF">RN79_02330</name>
</gene>
<dbReference type="Gene3D" id="3.90.1150.10">
    <property type="entry name" value="Aspartate Aminotransferase, domain 1"/>
    <property type="match status" value="1"/>
</dbReference>
<accession>A0A0C1K5V8</accession>
<dbReference type="eggNOG" id="COG1104">
    <property type="taxonomic scope" value="Bacteria"/>
</dbReference>
<dbReference type="PANTHER" id="PTHR11601:SF34">
    <property type="entry name" value="CYSTEINE DESULFURASE"/>
    <property type="match status" value="1"/>
</dbReference>
<dbReference type="InterPro" id="IPR015424">
    <property type="entry name" value="PyrdxlP-dep_Trfase"/>
</dbReference>
<dbReference type="GO" id="GO:0051536">
    <property type="term" value="F:iron-sulfur cluster binding"/>
    <property type="evidence" value="ECO:0007669"/>
    <property type="project" value="UniProtKB-KW"/>
</dbReference>
<keyword evidence="6" id="KW-0663">Pyridoxal phosphate</keyword>
<dbReference type="SUPFAM" id="SSF53383">
    <property type="entry name" value="PLP-dependent transferases"/>
    <property type="match status" value="1"/>
</dbReference>
<sequence>MIYFDNAATTPMSKTTMTAMTQVMENTFGNPSSIHSHGRAASKILRKARQELADLLHTKSQHIIFTSGGTESNNTAIKGYALAHQDQGKHIITTAIEHHSVLATIEYLVDKFGFEATYIQPQNGEITAQQIKEALREDTILVSTMYANNETGYLLPIKEIAEVVKHHPAAYHVDAVQIMGKLPVYPEKLGIDFMSASAHKFHGPKGIGFLYANQMKFDKFLHGGDQEDKRRAGTENLAAIAGMIAALKENLKGYPENISHVESLKKQLLAELDGIDYYVNNDSHTLPYVINLGFPKQANDLLLMRLDLAGISISTGSACTAGTVEPSHVLEAFYGSDSERLKESIRISFSEQNTSEEVHQFTTILKEILGG</sequence>
<feature type="domain" description="Aminotransferase class V" evidence="11">
    <location>
        <begin position="2"/>
        <end position="361"/>
    </location>
</feature>
<dbReference type="OrthoDB" id="9808002at2"/>
<comment type="caution">
    <text evidence="12">The sequence shown here is derived from an EMBL/GenBank/DDBJ whole genome shotgun (WGS) entry which is preliminary data.</text>
</comment>
<evidence type="ECO:0000256" key="9">
    <source>
        <dbReference type="ARBA" id="ARBA00050776"/>
    </source>
</evidence>